<dbReference type="EMBL" id="CAEZZP010000221">
    <property type="protein sequence ID" value="CAB4790000.1"/>
    <property type="molecule type" value="Genomic_DNA"/>
</dbReference>
<proteinExistence type="predicted"/>
<protein>
    <submittedName>
        <fullName evidence="1">Unannotated protein</fullName>
    </submittedName>
</protein>
<name>A0A6J6WXU8_9ZZZZ</name>
<evidence type="ECO:0000313" key="1">
    <source>
        <dbReference type="EMBL" id="CAB4790000.1"/>
    </source>
</evidence>
<organism evidence="1">
    <name type="scientific">freshwater metagenome</name>
    <dbReference type="NCBI Taxonomy" id="449393"/>
    <lineage>
        <taxon>unclassified sequences</taxon>
        <taxon>metagenomes</taxon>
        <taxon>ecological metagenomes</taxon>
    </lineage>
</organism>
<dbReference type="AlphaFoldDB" id="A0A6J6WXU8"/>
<sequence length="80" mass="8508">MKPIPAPMFLASTVATVVCALMVPPERKAVVSHSAVTAAVVVGNEVMISPQVNAVQGTRVVPRELINRRVSFLARVTTKV</sequence>
<accession>A0A6J6WXU8</accession>
<reference evidence="1" key="1">
    <citation type="submission" date="2020-05" db="EMBL/GenBank/DDBJ databases">
        <authorList>
            <person name="Chiriac C."/>
            <person name="Salcher M."/>
            <person name="Ghai R."/>
            <person name="Kavagutti S V."/>
        </authorList>
    </citation>
    <scope>NUCLEOTIDE SEQUENCE</scope>
</reference>
<gene>
    <name evidence="1" type="ORF">UFOPK2880_01982</name>
</gene>